<reference evidence="1 2" key="1">
    <citation type="journal article" date="2018" name="Nat. Genet.">
        <title>The Rosa genome provides new insights in the design of modern roses.</title>
        <authorList>
            <person name="Bendahmane M."/>
        </authorList>
    </citation>
    <scope>NUCLEOTIDE SEQUENCE [LARGE SCALE GENOMIC DNA]</scope>
    <source>
        <strain evidence="2">cv. Old Blush</strain>
    </source>
</reference>
<dbReference type="PANTHER" id="PTHR34835:SF34">
    <property type="entry name" value="OS08G0555500 PROTEIN"/>
    <property type="match status" value="1"/>
</dbReference>
<evidence type="ECO:0000313" key="2">
    <source>
        <dbReference type="Proteomes" id="UP000238479"/>
    </source>
</evidence>
<comment type="caution">
    <text evidence="1">The sequence shown here is derived from an EMBL/GenBank/DDBJ whole genome shotgun (WGS) entry which is preliminary data.</text>
</comment>
<protein>
    <recommendedName>
        <fullName evidence="3">Aminotransferase-like, plant mobile domain-containing protein</fullName>
    </recommendedName>
</protein>
<dbReference type="Proteomes" id="UP000238479">
    <property type="component" value="Chromosome 2"/>
</dbReference>
<gene>
    <name evidence="1" type="ORF">RchiOBHm_Chr2g0155601</name>
</gene>
<keyword evidence="2" id="KW-1185">Reference proteome</keyword>
<proteinExistence type="predicted"/>
<evidence type="ECO:0008006" key="3">
    <source>
        <dbReference type="Google" id="ProtNLM"/>
    </source>
</evidence>
<evidence type="ECO:0000313" key="1">
    <source>
        <dbReference type="EMBL" id="PRQ52447.1"/>
    </source>
</evidence>
<accession>A0A2P6S194</accession>
<dbReference type="AlphaFoldDB" id="A0A2P6S194"/>
<dbReference type="PANTHER" id="PTHR34835">
    <property type="entry name" value="OS07G0283600 PROTEIN-RELATED"/>
    <property type="match status" value="1"/>
</dbReference>
<dbReference type="EMBL" id="PDCK01000040">
    <property type="protein sequence ID" value="PRQ52447.1"/>
    <property type="molecule type" value="Genomic_DNA"/>
</dbReference>
<name>A0A2P6S194_ROSCH</name>
<organism evidence="1 2">
    <name type="scientific">Rosa chinensis</name>
    <name type="common">China rose</name>
    <dbReference type="NCBI Taxonomy" id="74649"/>
    <lineage>
        <taxon>Eukaryota</taxon>
        <taxon>Viridiplantae</taxon>
        <taxon>Streptophyta</taxon>
        <taxon>Embryophyta</taxon>
        <taxon>Tracheophyta</taxon>
        <taxon>Spermatophyta</taxon>
        <taxon>Magnoliopsida</taxon>
        <taxon>eudicotyledons</taxon>
        <taxon>Gunneridae</taxon>
        <taxon>Pentapetalae</taxon>
        <taxon>rosids</taxon>
        <taxon>fabids</taxon>
        <taxon>Rosales</taxon>
        <taxon>Rosaceae</taxon>
        <taxon>Rosoideae</taxon>
        <taxon>Rosoideae incertae sedis</taxon>
        <taxon>Rosa</taxon>
    </lineage>
</organism>
<dbReference type="Gramene" id="PRQ52447">
    <property type="protein sequence ID" value="PRQ52447"/>
    <property type="gene ID" value="RchiOBHm_Chr2g0155601"/>
</dbReference>
<sequence>MSSLSAGKLVATIEMGFGSLYEFRCTKVNLPLCQVLVENFDVANSSINIHGRNLTITHEDFERIMGVRNGGCDVEVEGNTEDPDILALERKISGKENQITIHGLRRVLIESESADEIFRISFALYALATLLSPVTGIHVERRYLIPLKDPNGLCSKNWAKFAFDKLVEGVSLFQGTGIGLAGGCILFLQLFYLDVVSNGMFVLPKTVKPVMIWGADEAKKIYEQVESMGGWKSESVYVTKRYLWDRTIQFSGSVDASTGIKTNVVEDLSEVMADVGVVKGDIRNLKAMVGQLGPDMCRLRSAILTLETSLEKLKAEGLCQLVSDTIMGVFEDKQNDYVGNDGTDVFVDGQKQHGPEFESDDDGMPNAKSKIVSDII</sequence>